<dbReference type="Gene3D" id="1.10.630.10">
    <property type="entry name" value="Cytochrome P450"/>
    <property type="match status" value="1"/>
</dbReference>
<evidence type="ECO:0000256" key="6">
    <source>
        <dbReference type="ARBA" id="ARBA00022723"/>
    </source>
</evidence>
<dbReference type="PRINTS" id="PR00463">
    <property type="entry name" value="EP450I"/>
</dbReference>
<keyword evidence="9 14" id="KW-0560">Oxidoreductase</keyword>
<dbReference type="EMBL" id="CAIIXF020000012">
    <property type="protein sequence ID" value="CAH1802345.1"/>
    <property type="molecule type" value="Genomic_DNA"/>
</dbReference>
<dbReference type="GO" id="GO:0004508">
    <property type="term" value="F:steroid 17-alpha-monooxygenase activity"/>
    <property type="evidence" value="ECO:0007669"/>
    <property type="project" value="TreeGrafter"/>
</dbReference>
<evidence type="ECO:0000313" key="16">
    <source>
        <dbReference type="Proteomes" id="UP000749559"/>
    </source>
</evidence>
<evidence type="ECO:0000256" key="9">
    <source>
        <dbReference type="ARBA" id="ARBA00023002"/>
    </source>
</evidence>
<dbReference type="InterPro" id="IPR017972">
    <property type="entry name" value="Cyt_P450_CS"/>
</dbReference>
<evidence type="ECO:0000256" key="1">
    <source>
        <dbReference type="ARBA" id="ARBA00001971"/>
    </source>
</evidence>
<dbReference type="PROSITE" id="PS00086">
    <property type="entry name" value="CYTOCHROME_P450"/>
    <property type="match status" value="1"/>
</dbReference>
<evidence type="ECO:0008006" key="17">
    <source>
        <dbReference type="Google" id="ProtNLM"/>
    </source>
</evidence>
<dbReference type="PRINTS" id="PR00385">
    <property type="entry name" value="P450"/>
</dbReference>
<keyword evidence="16" id="KW-1185">Reference proteome</keyword>
<dbReference type="Proteomes" id="UP000749559">
    <property type="component" value="Unassembled WGS sequence"/>
</dbReference>
<dbReference type="AlphaFoldDB" id="A0A8J1TLL1"/>
<evidence type="ECO:0000256" key="8">
    <source>
        <dbReference type="ARBA" id="ARBA00022848"/>
    </source>
</evidence>
<evidence type="ECO:0000256" key="3">
    <source>
        <dbReference type="ARBA" id="ARBA00004406"/>
    </source>
</evidence>
<evidence type="ECO:0000256" key="11">
    <source>
        <dbReference type="ARBA" id="ARBA00023033"/>
    </source>
</evidence>
<organism evidence="15 16">
    <name type="scientific">Owenia fusiformis</name>
    <name type="common">Polychaete worm</name>
    <dbReference type="NCBI Taxonomy" id="6347"/>
    <lineage>
        <taxon>Eukaryota</taxon>
        <taxon>Metazoa</taxon>
        <taxon>Spiralia</taxon>
        <taxon>Lophotrochozoa</taxon>
        <taxon>Annelida</taxon>
        <taxon>Polychaeta</taxon>
        <taxon>Sedentaria</taxon>
        <taxon>Canalipalpata</taxon>
        <taxon>Sabellida</taxon>
        <taxon>Oweniida</taxon>
        <taxon>Oweniidae</taxon>
        <taxon>Owenia</taxon>
    </lineage>
</organism>
<dbReference type="PANTHER" id="PTHR24289:SF1">
    <property type="entry name" value="STEROID 17-ALPHA-HYDROXYLASE_17,20 LYASE"/>
    <property type="match status" value="1"/>
</dbReference>
<evidence type="ECO:0000256" key="4">
    <source>
        <dbReference type="ARBA" id="ARBA00010617"/>
    </source>
</evidence>
<keyword evidence="6 13" id="KW-0479">Metal-binding</keyword>
<keyword evidence="7" id="KW-0256">Endoplasmic reticulum</keyword>
<evidence type="ECO:0000256" key="13">
    <source>
        <dbReference type="PIRSR" id="PIRSR602401-1"/>
    </source>
</evidence>
<keyword evidence="12" id="KW-0472">Membrane</keyword>
<dbReference type="FunFam" id="1.10.630.10:FF:000238">
    <property type="entry name" value="Cytochrome P450 2A6"/>
    <property type="match status" value="1"/>
</dbReference>
<comment type="caution">
    <text evidence="15">The sequence shown here is derived from an EMBL/GenBank/DDBJ whole genome shotgun (WGS) entry which is preliminary data.</text>
</comment>
<dbReference type="InterPro" id="IPR002401">
    <property type="entry name" value="Cyt_P450_E_grp-I"/>
</dbReference>
<dbReference type="GO" id="GO:0005789">
    <property type="term" value="C:endoplasmic reticulum membrane"/>
    <property type="evidence" value="ECO:0007669"/>
    <property type="project" value="UniProtKB-SubCell"/>
</dbReference>
<evidence type="ECO:0000313" key="15">
    <source>
        <dbReference type="EMBL" id="CAH1802345.1"/>
    </source>
</evidence>
<evidence type="ECO:0000256" key="7">
    <source>
        <dbReference type="ARBA" id="ARBA00022824"/>
    </source>
</evidence>
<dbReference type="GO" id="GO:0042446">
    <property type="term" value="P:hormone biosynthetic process"/>
    <property type="evidence" value="ECO:0007669"/>
    <property type="project" value="TreeGrafter"/>
</dbReference>
<dbReference type="InterPro" id="IPR001128">
    <property type="entry name" value="Cyt_P450"/>
</dbReference>
<evidence type="ECO:0000256" key="2">
    <source>
        <dbReference type="ARBA" id="ARBA00004174"/>
    </source>
</evidence>
<comment type="cofactor">
    <cofactor evidence="1 13">
        <name>heme</name>
        <dbReference type="ChEBI" id="CHEBI:30413"/>
    </cofactor>
</comment>
<evidence type="ECO:0000256" key="5">
    <source>
        <dbReference type="ARBA" id="ARBA00022617"/>
    </source>
</evidence>
<keyword evidence="11 14" id="KW-0503">Monooxygenase</keyword>
<dbReference type="OrthoDB" id="1470350at2759"/>
<sequence length="493" mass="57351">MIGELIILICSLILVRFVSHYARRKKCNAPGPPGWPIIGNWFELETVKPWFQMERWRQKYGDVFKLKLGVADIVVVNGEAIYEVLVTKSDDYMDRPDNGRYKMLTDYHDIITRKSDEKWKDFRKVAHQGLRQYGKGVLRIQELSQDQVLKCAEAFLKTNGEPFNPFDDIFHTIANVALVALSGSAFEKNHEVMQRLKKLDIDANRMLGIDGVHIDVMPCLKYFPHKMGKMVREAVRDQMIVLDMLWDFVKENCDLEKPAGVLPEFFKNQEERKDSDMPLSDEEVYGLEQNLVVGGLFTTTAAVKSMVAYMVDYPDVQRKLQLEIDEVLQGRLPTLDDRRTMPYMEAFILESLRQTSLLPILIPHMTKRDVSLRGYDIPKDTQVWVNAFNLHHDERYFKDPWTFNPDRFLEEDGSLLPTHKRKMLLPFGAGRRVCVGEQFARIRMFLFMTTLLQRLTFLPASPDSKPNYDPRDSIIGFILKMKDYKLRVVKRGV</sequence>
<dbReference type="GO" id="GO:0020037">
    <property type="term" value="F:heme binding"/>
    <property type="evidence" value="ECO:0007669"/>
    <property type="project" value="InterPro"/>
</dbReference>
<comment type="similarity">
    <text evidence="4 14">Belongs to the cytochrome P450 family.</text>
</comment>
<protein>
    <recommendedName>
        <fullName evidence="17">Cytochrome P450</fullName>
    </recommendedName>
</protein>
<keyword evidence="5 13" id="KW-0349">Heme</keyword>
<dbReference type="SUPFAM" id="SSF48264">
    <property type="entry name" value="Cytochrome P450"/>
    <property type="match status" value="1"/>
</dbReference>
<dbReference type="Pfam" id="PF00067">
    <property type="entry name" value="p450"/>
    <property type="match status" value="1"/>
</dbReference>
<proteinExistence type="inferred from homology"/>
<dbReference type="GO" id="GO:0005506">
    <property type="term" value="F:iron ion binding"/>
    <property type="evidence" value="ECO:0007669"/>
    <property type="project" value="InterPro"/>
</dbReference>
<evidence type="ECO:0000256" key="14">
    <source>
        <dbReference type="RuleBase" id="RU000461"/>
    </source>
</evidence>
<gene>
    <name evidence="15" type="ORF">OFUS_LOCUS26034</name>
</gene>
<accession>A0A8J1TLL1</accession>
<evidence type="ECO:0000256" key="12">
    <source>
        <dbReference type="ARBA" id="ARBA00023136"/>
    </source>
</evidence>
<feature type="binding site" description="axial binding residue" evidence="13">
    <location>
        <position position="434"/>
    </location>
    <ligand>
        <name>heme</name>
        <dbReference type="ChEBI" id="CHEBI:30413"/>
    </ligand>
    <ligandPart>
        <name>Fe</name>
        <dbReference type="ChEBI" id="CHEBI:18248"/>
    </ligandPart>
</feature>
<dbReference type="InterPro" id="IPR036396">
    <property type="entry name" value="Cyt_P450_sf"/>
</dbReference>
<dbReference type="GO" id="GO:0042448">
    <property type="term" value="P:progesterone metabolic process"/>
    <property type="evidence" value="ECO:0007669"/>
    <property type="project" value="TreeGrafter"/>
</dbReference>
<dbReference type="PANTHER" id="PTHR24289">
    <property type="entry name" value="STEROID 17-ALPHA-HYDROXYLASE/17,20 LYASE"/>
    <property type="match status" value="1"/>
</dbReference>
<name>A0A8J1TLL1_OWEFU</name>
<keyword evidence="8" id="KW-0492">Microsome</keyword>
<evidence type="ECO:0000256" key="10">
    <source>
        <dbReference type="ARBA" id="ARBA00023004"/>
    </source>
</evidence>
<reference evidence="15" key="1">
    <citation type="submission" date="2022-03" db="EMBL/GenBank/DDBJ databases">
        <authorList>
            <person name="Martin C."/>
        </authorList>
    </citation>
    <scope>NUCLEOTIDE SEQUENCE</scope>
</reference>
<comment type="subcellular location">
    <subcellularLocation>
        <location evidence="3">Endoplasmic reticulum membrane</location>
        <topology evidence="3">Peripheral membrane protein</topology>
    </subcellularLocation>
    <subcellularLocation>
        <location evidence="2">Microsome membrane</location>
        <topology evidence="2">Peripheral membrane protein</topology>
    </subcellularLocation>
</comment>
<keyword evidence="10 13" id="KW-0408">Iron</keyword>